<dbReference type="GO" id="GO:0140359">
    <property type="term" value="F:ABC-type transporter activity"/>
    <property type="evidence" value="ECO:0007669"/>
    <property type="project" value="InterPro"/>
</dbReference>
<feature type="domain" description="ABC transporter" evidence="5">
    <location>
        <begin position="7"/>
        <end position="248"/>
    </location>
</feature>
<dbReference type="InterPro" id="IPR017871">
    <property type="entry name" value="ABC_transporter-like_CS"/>
</dbReference>
<dbReference type="Pfam" id="PF00005">
    <property type="entry name" value="ABC_tran"/>
    <property type="match status" value="1"/>
</dbReference>
<evidence type="ECO:0000256" key="4">
    <source>
        <dbReference type="ARBA" id="ARBA00022840"/>
    </source>
</evidence>
<dbReference type="CDD" id="cd03220">
    <property type="entry name" value="ABC_KpsT_Wzt"/>
    <property type="match status" value="1"/>
</dbReference>
<dbReference type="GO" id="GO:0005524">
    <property type="term" value="F:ATP binding"/>
    <property type="evidence" value="ECO:0007669"/>
    <property type="project" value="UniProtKB-KW"/>
</dbReference>
<sequence>MSTEIAIKVEHLSKVYKIFDKPIDRVKESLNPFHKRYSRDFYALNDVSFEIKKGETIGIIGKNGAGKSTLLKILTGVLTPSAGTIQVNGRVASLLELGAGFNPEMTGIENIYLNGTVMGYSKEEMDGKLNDIIEFADIGDFINQPVKMYSSGMFARLAFAVNAFVDPDILIVDEALSVGDLEFQNKCYRKFNDLKNENKTIIFVTHDINSILKYCNRSFLLKQGNLVGSGTSKTVVDLYKKMISGGSTAKNDIKEKITDNKNKYNNWKGLLNLNKNFLEYGNKKIEIIDFALENEKNEITSIVSSDEYTKIKIRIKMNEKIDSPIFAYSIKDIKGTELIGSNTFVEGVNTDGLQKNDFYEIVFKQKLSLCGGDYTLSFGCTKHNGDELTIYHRLYDMVLVKIMSVKPVCGLFNVNTEINLDKI</sequence>
<dbReference type="InterPro" id="IPR050683">
    <property type="entry name" value="Bact_Polysacc_Export_ATP-bd"/>
</dbReference>
<dbReference type="AlphaFoldDB" id="A0A840UQA5"/>
<dbReference type="InterPro" id="IPR003439">
    <property type="entry name" value="ABC_transporter-like_ATP-bd"/>
</dbReference>
<evidence type="ECO:0000313" key="6">
    <source>
        <dbReference type="EMBL" id="MBB5336888.1"/>
    </source>
</evidence>
<dbReference type="SMART" id="SM00382">
    <property type="entry name" value="AAA"/>
    <property type="match status" value="1"/>
</dbReference>
<dbReference type="RefSeq" id="WP_183862240.1">
    <property type="nucleotide sequence ID" value="NZ_JACHFH010000027.1"/>
</dbReference>
<name>A0A840UQA5_9FIRM</name>
<keyword evidence="4 6" id="KW-0067">ATP-binding</keyword>
<dbReference type="PROSITE" id="PS00211">
    <property type="entry name" value="ABC_TRANSPORTER_1"/>
    <property type="match status" value="1"/>
</dbReference>
<evidence type="ECO:0000256" key="1">
    <source>
        <dbReference type="ARBA" id="ARBA00005417"/>
    </source>
</evidence>
<dbReference type="EMBL" id="JACHFH010000027">
    <property type="protein sequence ID" value="MBB5336888.1"/>
    <property type="molecule type" value="Genomic_DNA"/>
</dbReference>
<dbReference type="Proteomes" id="UP000559117">
    <property type="component" value="Unassembled WGS sequence"/>
</dbReference>
<accession>A0A840UQA5</accession>
<dbReference type="PROSITE" id="PS50893">
    <property type="entry name" value="ABC_TRANSPORTER_2"/>
    <property type="match status" value="1"/>
</dbReference>
<dbReference type="CDD" id="cd10147">
    <property type="entry name" value="Wzt_C-like"/>
    <property type="match status" value="1"/>
</dbReference>
<keyword evidence="2" id="KW-0813">Transport</keyword>
<gene>
    <name evidence="6" type="ORF">HNR32_002043</name>
</gene>
<evidence type="ECO:0000256" key="3">
    <source>
        <dbReference type="ARBA" id="ARBA00022741"/>
    </source>
</evidence>
<dbReference type="GO" id="GO:0016887">
    <property type="term" value="F:ATP hydrolysis activity"/>
    <property type="evidence" value="ECO:0007669"/>
    <property type="project" value="InterPro"/>
</dbReference>
<dbReference type="PANTHER" id="PTHR46743:SF2">
    <property type="entry name" value="TEICHOIC ACIDS EXPORT ATP-BINDING PROTEIN TAGH"/>
    <property type="match status" value="1"/>
</dbReference>
<dbReference type="InterPro" id="IPR029439">
    <property type="entry name" value="Wzt_C"/>
</dbReference>
<keyword evidence="3" id="KW-0547">Nucleotide-binding</keyword>
<evidence type="ECO:0000259" key="5">
    <source>
        <dbReference type="PROSITE" id="PS50893"/>
    </source>
</evidence>
<evidence type="ECO:0000313" key="7">
    <source>
        <dbReference type="Proteomes" id="UP000559117"/>
    </source>
</evidence>
<dbReference type="InterPro" id="IPR015860">
    <property type="entry name" value="ABC_transpr_TagH-like"/>
</dbReference>
<comment type="caution">
    <text evidence="6">The sequence shown here is derived from an EMBL/GenBank/DDBJ whole genome shotgun (WGS) entry which is preliminary data.</text>
</comment>
<dbReference type="InterPro" id="IPR027417">
    <property type="entry name" value="P-loop_NTPase"/>
</dbReference>
<proteinExistence type="inferred from homology"/>
<dbReference type="Pfam" id="PF14524">
    <property type="entry name" value="Wzt_C"/>
    <property type="match status" value="1"/>
</dbReference>
<dbReference type="InterPro" id="IPR003593">
    <property type="entry name" value="AAA+_ATPase"/>
</dbReference>
<evidence type="ECO:0000256" key="2">
    <source>
        <dbReference type="ARBA" id="ARBA00022448"/>
    </source>
</evidence>
<keyword evidence="7" id="KW-1185">Reference proteome</keyword>
<dbReference type="Gene3D" id="2.70.50.60">
    <property type="entry name" value="abc- transporter (atp binding component) like domain"/>
    <property type="match status" value="1"/>
</dbReference>
<reference evidence="6 7" key="1">
    <citation type="submission" date="2020-08" db="EMBL/GenBank/DDBJ databases">
        <title>Genomic Encyclopedia of Type Strains, Phase IV (KMG-IV): sequencing the most valuable type-strain genomes for metagenomic binning, comparative biology and taxonomic classification.</title>
        <authorList>
            <person name="Goeker M."/>
        </authorList>
    </citation>
    <scope>NUCLEOTIDE SEQUENCE [LARGE SCALE GENOMIC DNA]</scope>
    <source>
        <strain evidence="6 7">DSM 24661</strain>
    </source>
</reference>
<organism evidence="6 7">
    <name type="scientific">Pectinatus brassicae</name>
    <dbReference type="NCBI Taxonomy" id="862415"/>
    <lineage>
        <taxon>Bacteria</taxon>
        <taxon>Bacillati</taxon>
        <taxon>Bacillota</taxon>
        <taxon>Negativicutes</taxon>
        <taxon>Selenomonadales</taxon>
        <taxon>Selenomonadaceae</taxon>
        <taxon>Pectinatus</taxon>
    </lineage>
</organism>
<dbReference type="GO" id="GO:0016020">
    <property type="term" value="C:membrane"/>
    <property type="evidence" value="ECO:0007669"/>
    <property type="project" value="InterPro"/>
</dbReference>
<dbReference type="Gene3D" id="3.40.50.300">
    <property type="entry name" value="P-loop containing nucleotide triphosphate hydrolases"/>
    <property type="match status" value="1"/>
</dbReference>
<dbReference type="PANTHER" id="PTHR46743">
    <property type="entry name" value="TEICHOIC ACIDS EXPORT ATP-BINDING PROTEIN TAGH"/>
    <property type="match status" value="1"/>
</dbReference>
<protein>
    <submittedName>
        <fullName evidence="6">Teichoic acid transport system ATP-binding protein</fullName>
    </submittedName>
</protein>
<comment type="similarity">
    <text evidence="1">Belongs to the ABC transporter superfamily.</text>
</comment>
<dbReference type="SUPFAM" id="SSF52540">
    <property type="entry name" value="P-loop containing nucleoside triphosphate hydrolases"/>
    <property type="match status" value="1"/>
</dbReference>